<dbReference type="InterPro" id="IPR011010">
    <property type="entry name" value="DNA_brk_join_enz"/>
</dbReference>
<dbReference type="GO" id="GO:0015074">
    <property type="term" value="P:DNA integration"/>
    <property type="evidence" value="ECO:0007669"/>
    <property type="project" value="InterPro"/>
</dbReference>
<protein>
    <submittedName>
        <fullName evidence="3">Integrase</fullName>
    </submittedName>
</protein>
<dbReference type="Proteomes" id="UP000382040">
    <property type="component" value="Unassembled WGS sequence"/>
</dbReference>
<dbReference type="GO" id="GO:0003677">
    <property type="term" value="F:DNA binding"/>
    <property type="evidence" value="ECO:0007669"/>
    <property type="project" value="InterPro"/>
</dbReference>
<evidence type="ECO:0000259" key="2">
    <source>
        <dbReference type="PROSITE" id="PS51898"/>
    </source>
</evidence>
<accession>A0A5E5BWV3</accession>
<dbReference type="AlphaFoldDB" id="A0A5E5BWV3"/>
<keyword evidence="1" id="KW-0233">DNA recombination</keyword>
<evidence type="ECO:0000313" key="3">
    <source>
        <dbReference type="EMBL" id="VVE89475.1"/>
    </source>
</evidence>
<name>A0A5E5BWV3_9BURK</name>
<dbReference type="InterPro" id="IPR002104">
    <property type="entry name" value="Integrase_catalytic"/>
</dbReference>
<sequence length="150" mass="16824">MDLAYLTGQRPADTLRFDESHIRDGELWVIQGKRGKKLRISVVGELGEVIKRIQARKVGYRVASSALVVNEKGERMGADALRFRFDAAREAAGIEKGLFQFRDLRAKAGTDKTELSGDIRAAQKQLGHQSITMTEHYVRERKGDKVGPTR</sequence>
<evidence type="ECO:0000313" key="4">
    <source>
        <dbReference type="Proteomes" id="UP000382040"/>
    </source>
</evidence>
<evidence type="ECO:0000256" key="1">
    <source>
        <dbReference type="ARBA" id="ARBA00023172"/>
    </source>
</evidence>
<organism evidence="3 4">
    <name type="scientific">Pandoraea bronchicola</name>
    <dbReference type="NCBI Taxonomy" id="2508287"/>
    <lineage>
        <taxon>Bacteria</taxon>
        <taxon>Pseudomonadati</taxon>
        <taxon>Pseudomonadota</taxon>
        <taxon>Betaproteobacteria</taxon>
        <taxon>Burkholderiales</taxon>
        <taxon>Burkholderiaceae</taxon>
        <taxon>Pandoraea</taxon>
    </lineage>
</organism>
<dbReference type="EMBL" id="CABPST010000009">
    <property type="protein sequence ID" value="VVE89475.1"/>
    <property type="molecule type" value="Genomic_DNA"/>
</dbReference>
<reference evidence="3 4" key="1">
    <citation type="submission" date="2019-08" db="EMBL/GenBank/DDBJ databases">
        <authorList>
            <person name="Peeters C."/>
        </authorList>
    </citation>
    <scope>NUCLEOTIDE SEQUENCE [LARGE SCALE GENOMIC DNA]</scope>
    <source>
        <strain evidence="3 4">LMG 20603</strain>
    </source>
</reference>
<proteinExistence type="predicted"/>
<dbReference type="InterPro" id="IPR013762">
    <property type="entry name" value="Integrase-like_cat_sf"/>
</dbReference>
<dbReference type="PROSITE" id="PS51898">
    <property type="entry name" value="TYR_RECOMBINASE"/>
    <property type="match status" value="1"/>
</dbReference>
<keyword evidence="4" id="KW-1185">Reference proteome</keyword>
<dbReference type="Pfam" id="PF00589">
    <property type="entry name" value="Phage_integrase"/>
    <property type="match status" value="1"/>
</dbReference>
<feature type="domain" description="Tyr recombinase" evidence="2">
    <location>
        <begin position="1"/>
        <end position="150"/>
    </location>
</feature>
<dbReference type="GO" id="GO:0006310">
    <property type="term" value="P:DNA recombination"/>
    <property type="evidence" value="ECO:0007669"/>
    <property type="project" value="UniProtKB-KW"/>
</dbReference>
<gene>
    <name evidence="3" type="ORF">PBR20603_03447</name>
</gene>
<dbReference type="SUPFAM" id="SSF56349">
    <property type="entry name" value="DNA breaking-rejoining enzymes"/>
    <property type="match status" value="1"/>
</dbReference>
<dbReference type="Gene3D" id="1.10.443.10">
    <property type="entry name" value="Intergrase catalytic core"/>
    <property type="match status" value="1"/>
</dbReference>